<dbReference type="Proteomes" id="UP000254069">
    <property type="component" value="Unassembled WGS sequence"/>
</dbReference>
<dbReference type="GO" id="GO:0071973">
    <property type="term" value="P:bacterial-type flagellum-dependent cell motility"/>
    <property type="evidence" value="ECO:0007669"/>
    <property type="project" value="InterPro"/>
</dbReference>
<dbReference type="NCBIfam" id="NF004270">
    <property type="entry name" value="PRK05687.2-1"/>
    <property type="match status" value="1"/>
</dbReference>
<keyword evidence="9" id="KW-1006">Bacterial flagellum protein export</keyword>
<keyword evidence="7" id="KW-1005">Bacterial flagellum biogenesis</keyword>
<name>A0A379YJH3_9GAMM</name>
<dbReference type="InterPro" id="IPR000563">
    <property type="entry name" value="Flag_FliH"/>
</dbReference>
<accession>A0A379YJH3</accession>
<evidence type="ECO:0000256" key="3">
    <source>
        <dbReference type="ARBA" id="ARBA00006602"/>
    </source>
</evidence>
<evidence type="ECO:0000256" key="4">
    <source>
        <dbReference type="ARBA" id="ARBA00016507"/>
    </source>
</evidence>
<dbReference type="GO" id="GO:0005829">
    <property type="term" value="C:cytosol"/>
    <property type="evidence" value="ECO:0007669"/>
    <property type="project" value="TreeGrafter"/>
</dbReference>
<dbReference type="PRINTS" id="PR01003">
    <property type="entry name" value="FLGFLIH"/>
</dbReference>
<dbReference type="GO" id="GO:0003774">
    <property type="term" value="F:cytoskeletal motor activity"/>
    <property type="evidence" value="ECO:0007669"/>
    <property type="project" value="InterPro"/>
</dbReference>
<reference evidence="12 13" key="1">
    <citation type="submission" date="2018-06" db="EMBL/GenBank/DDBJ databases">
        <authorList>
            <consortium name="Pathogen Informatics"/>
            <person name="Doyle S."/>
        </authorList>
    </citation>
    <scope>NUCLEOTIDE SEQUENCE [LARGE SCALE GENOMIC DNA]</scope>
    <source>
        <strain evidence="12 13">NCTC10738</strain>
    </source>
</reference>
<dbReference type="GO" id="GO:0015031">
    <property type="term" value="P:protein transport"/>
    <property type="evidence" value="ECO:0007669"/>
    <property type="project" value="UniProtKB-KW"/>
</dbReference>
<evidence type="ECO:0000256" key="9">
    <source>
        <dbReference type="ARBA" id="ARBA00023225"/>
    </source>
</evidence>
<keyword evidence="13" id="KW-1185">Reference proteome</keyword>
<feature type="domain" description="Flagellar assembly protein FliH/Type III secretion system HrpE" evidence="11">
    <location>
        <begin position="122"/>
        <end position="245"/>
    </location>
</feature>
<evidence type="ECO:0000256" key="8">
    <source>
        <dbReference type="ARBA" id="ARBA00022927"/>
    </source>
</evidence>
<feature type="region of interest" description="Disordered" evidence="10">
    <location>
        <begin position="261"/>
        <end position="324"/>
    </location>
</feature>
<dbReference type="PANTHER" id="PTHR34982">
    <property type="entry name" value="YOP PROTEINS TRANSLOCATION PROTEIN L"/>
    <property type="match status" value="1"/>
</dbReference>
<keyword evidence="8" id="KW-0653">Protein transport</keyword>
<keyword evidence="12" id="KW-0966">Cell projection</keyword>
<comment type="similarity">
    <text evidence="3">Belongs to the FliH family.</text>
</comment>
<evidence type="ECO:0000259" key="11">
    <source>
        <dbReference type="Pfam" id="PF02108"/>
    </source>
</evidence>
<keyword evidence="12" id="KW-0969">Cilium</keyword>
<sequence>MTDKKVSHNILPPDEADEFVNWQLPDVGDAMPLKPSNLFGYKPGRIEPKAAEEAVSPPTLAEIESIREQAEQEGFAEGKEQGLAKGLEEGRLQGLEQGHSEGFAQGLEQGREEGLQQAAAMIERFDALLAQFEAPLALLDTQIEESLLTLVGTLARNLIAHELKTHPEHILAALRQGIDALPLKEQKVNLRLHPEDMALVSELYGEEQLTRNRWTLEADPGLNRGDCVVDSQRSQVDMRLETRLEGVFANLEAEQSMLAKKAAQQQAAIDDRPSPPPQDSEQEQTLADEQTAAMSDKAETASQEGEQPSEGETHDAAAPKPTAE</sequence>
<comment type="subcellular location">
    <subcellularLocation>
        <location evidence="2">Cytoplasm</location>
    </subcellularLocation>
</comment>
<dbReference type="InterPro" id="IPR018035">
    <property type="entry name" value="Flagellar_FliH/T3SS_HrpE"/>
</dbReference>
<evidence type="ECO:0000256" key="2">
    <source>
        <dbReference type="ARBA" id="ARBA00004496"/>
    </source>
</evidence>
<keyword evidence="12" id="KW-0282">Flagellum</keyword>
<feature type="compositionally biased region" description="Basic and acidic residues" evidence="10">
    <location>
        <begin position="311"/>
        <end position="324"/>
    </location>
</feature>
<evidence type="ECO:0000256" key="5">
    <source>
        <dbReference type="ARBA" id="ARBA00022448"/>
    </source>
</evidence>
<dbReference type="PANTHER" id="PTHR34982:SF1">
    <property type="entry name" value="FLAGELLAR ASSEMBLY PROTEIN FLIH"/>
    <property type="match status" value="1"/>
</dbReference>
<gene>
    <name evidence="12" type="ORF">NCTC10738_00051</name>
</gene>
<dbReference type="InterPro" id="IPR051472">
    <property type="entry name" value="T3SS_Stator/FliH"/>
</dbReference>
<dbReference type="NCBIfam" id="NF004267">
    <property type="entry name" value="PRK05687.1-3"/>
    <property type="match status" value="1"/>
</dbReference>
<comment type="function">
    <text evidence="1">Needed for flagellar regrowth and assembly.</text>
</comment>
<evidence type="ECO:0000256" key="6">
    <source>
        <dbReference type="ARBA" id="ARBA00022490"/>
    </source>
</evidence>
<dbReference type="EMBL" id="UGYO01000001">
    <property type="protein sequence ID" value="SUI45363.1"/>
    <property type="molecule type" value="Genomic_DNA"/>
</dbReference>
<evidence type="ECO:0000256" key="10">
    <source>
        <dbReference type="SAM" id="MobiDB-lite"/>
    </source>
</evidence>
<evidence type="ECO:0000313" key="12">
    <source>
        <dbReference type="EMBL" id="SUI45363.1"/>
    </source>
</evidence>
<evidence type="ECO:0000256" key="7">
    <source>
        <dbReference type="ARBA" id="ARBA00022795"/>
    </source>
</evidence>
<evidence type="ECO:0000256" key="1">
    <source>
        <dbReference type="ARBA" id="ARBA00003041"/>
    </source>
</evidence>
<proteinExistence type="inferred from homology"/>
<dbReference type="RefSeq" id="WP_115388939.1">
    <property type="nucleotide sequence ID" value="NZ_JADZHC010000039.1"/>
</dbReference>
<organism evidence="12 13">
    <name type="scientific">Shewanella algae</name>
    <dbReference type="NCBI Taxonomy" id="38313"/>
    <lineage>
        <taxon>Bacteria</taxon>
        <taxon>Pseudomonadati</taxon>
        <taxon>Pseudomonadota</taxon>
        <taxon>Gammaproteobacteria</taxon>
        <taxon>Alteromonadales</taxon>
        <taxon>Shewanellaceae</taxon>
        <taxon>Shewanella</taxon>
    </lineage>
</organism>
<protein>
    <recommendedName>
        <fullName evidence="4">Flagellar assembly protein FliH</fullName>
    </recommendedName>
</protein>
<dbReference type="Pfam" id="PF02108">
    <property type="entry name" value="FliH"/>
    <property type="match status" value="1"/>
</dbReference>
<dbReference type="GO" id="GO:0009288">
    <property type="term" value="C:bacterial-type flagellum"/>
    <property type="evidence" value="ECO:0007669"/>
    <property type="project" value="InterPro"/>
</dbReference>
<dbReference type="AlphaFoldDB" id="A0A379YJH3"/>
<dbReference type="GO" id="GO:0044781">
    <property type="term" value="P:bacterial-type flagellum organization"/>
    <property type="evidence" value="ECO:0007669"/>
    <property type="project" value="UniProtKB-KW"/>
</dbReference>
<evidence type="ECO:0000313" key="13">
    <source>
        <dbReference type="Proteomes" id="UP000254069"/>
    </source>
</evidence>
<keyword evidence="5" id="KW-0813">Transport</keyword>
<keyword evidence="6" id="KW-0963">Cytoplasm</keyword>